<protein>
    <recommendedName>
        <fullName evidence="5">Spondin domain-containing protein</fullName>
    </recommendedName>
</protein>
<dbReference type="Proteomes" id="UP000095751">
    <property type="component" value="Unassembled WGS sequence"/>
</dbReference>
<evidence type="ECO:0000256" key="2">
    <source>
        <dbReference type="SAM" id="SignalP"/>
    </source>
</evidence>
<organism evidence="3 4">
    <name type="scientific">Fragilariopsis cylindrus CCMP1102</name>
    <dbReference type="NCBI Taxonomy" id="635003"/>
    <lineage>
        <taxon>Eukaryota</taxon>
        <taxon>Sar</taxon>
        <taxon>Stramenopiles</taxon>
        <taxon>Ochrophyta</taxon>
        <taxon>Bacillariophyta</taxon>
        <taxon>Bacillariophyceae</taxon>
        <taxon>Bacillariophycidae</taxon>
        <taxon>Bacillariales</taxon>
        <taxon>Bacillariaceae</taxon>
        <taxon>Fragilariopsis</taxon>
    </lineage>
</organism>
<evidence type="ECO:0000256" key="1">
    <source>
        <dbReference type="SAM" id="MobiDB-lite"/>
    </source>
</evidence>
<reference evidence="3 4" key="1">
    <citation type="submission" date="2016-09" db="EMBL/GenBank/DDBJ databases">
        <title>Extensive genetic diversity and differential bi-allelic expression allows diatom success in the polar Southern Ocean.</title>
        <authorList>
            <consortium name="DOE Joint Genome Institute"/>
            <person name="Mock T."/>
            <person name="Otillar R.P."/>
            <person name="Strauss J."/>
            <person name="Dupont C."/>
            <person name="Frickenhaus S."/>
            <person name="Maumus F."/>
            <person name="Mcmullan M."/>
            <person name="Sanges R."/>
            <person name="Schmutz J."/>
            <person name="Toseland A."/>
            <person name="Valas R."/>
            <person name="Veluchamy A."/>
            <person name="Ward B.J."/>
            <person name="Allen A."/>
            <person name="Barry K."/>
            <person name="Falciatore A."/>
            <person name="Ferrante M."/>
            <person name="Fortunato A.E."/>
            <person name="Gloeckner G."/>
            <person name="Gruber A."/>
            <person name="Hipkin R."/>
            <person name="Janech M."/>
            <person name="Kroth P."/>
            <person name="Leese F."/>
            <person name="Lindquist E."/>
            <person name="Lyon B.R."/>
            <person name="Martin J."/>
            <person name="Mayer C."/>
            <person name="Parker M."/>
            <person name="Quesneville H."/>
            <person name="Raymond J."/>
            <person name="Uhlig C."/>
            <person name="Valentin K.U."/>
            <person name="Worden A.Z."/>
            <person name="Armbrust E.V."/>
            <person name="Bowler C."/>
            <person name="Green B."/>
            <person name="Moulton V."/>
            <person name="Van Oosterhout C."/>
            <person name="Grigoriev I."/>
        </authorList>
    </citation>
    <scope>NUCLEOTIDE SEQUENCE [LARGE SCALE GENOMIC DNA]</scope>
    <source>
        <strain evidence="3 4">CCMP1102</strain>
    </source>
</reference>
<dbReference type="InParanoid" id="A0A1E7FU82"/>
<proteinExistence type="predicted"/>
<evidence type="ECO:0000313" key="3">
    <source>
        <dbReference type="EMBL" id="OEU21665.1"/>
    </source>
</evidence>
<dbReference type="AlphaFoldDB" id="A0A1E7FU82"/>
<keyword evidence="4" id="KW-1185">Reference proteome</keyword>
<feature type="signal peptide" evidence="2">
    <location>
        <begin position="1"/>
        <end position="26"/>
    </location>
</feature>
<keyword evidence="2" id="KW-0732">Signal</keyword>
<evidence type="ECO:0008006" key="5">
    <source>
        <dbReference type="Google" id="ProtNLM"/>
    </source>
</evidence>
<dbReference type="OrthoDB" id="46523at2759"/>
<name>A0A1E7FU82_9STRA</name>
<feature type="region of interest" description="Disordered" evidence="1">
    <location>
        <begin position="80"/>
        <end position="119"/>
    </location>
</feature>
<dbReference type="EMBL" id="KV784353">
    <property type="protein sequence ID" value="OEU21665.1"/>
    <property type="molecule type" value="Genomic_DNA"/>
</dbReference>
<sequence length="330" mass="35922">MTMTMTLLTVLLVVGVVGVFLSGIHAEASIATATATATREEGDYTAAIVDDSNNNSSNNDSAGIGMSNFFSPLMIASSSRDHDRADSDADADALDATATDTSTDTTTSTSNMLRGGGGKGEFEFKSKSKFNLPPIPPFHPHHSGTVHYSSIQNADNGAVTYRREINAPCDYGMLVFTVGYAAQELPYEYDLYEEAYLWSDNGGLCILYPSYNGYQTSTTPFWKLGLDPDTVTFTNLIINPSSMHHISSRDIIGGGRIGANDDNNNDNDNKIIGDYIIMSHHNFYNINYYKQLKSYINSLNTSSSTFSSISIDNNNIDININTTMITATME</sequence>
<feature type="compositionally biased region" description="Low complexity" evidence="1">
    <location>
        <begin position="94"/>
        <end position="110"/>
    </location>
</feature>
<gene>
    <name evidence="3" type="ORF">FRACYDRAFT_231806</name>
</gene>
<feature type="chain" id="PRO_5009193551" description="Spondin domain-containing protein" evidence="2">
    <location>
        <begin position="27"/>
        <end position="330"/>
    </location>
</feature>
<accession>A0A1E7FU82</accession>
<evidence type="ECO:0000313" key="4">
    <source>
        <dbReference type="Proteomes" id="UP000095751"/>
    </source>
</evidence>
<dbReference type="KEGG" id="fcy:FRACYDRAFT_231806"/>